<protein>
    <recommendedName>
        <fullName evidence="1">AB hydrolase-1 domain-containing protein</fullName>
    </recommendedName>
</protein>
<dbReference type="InterPro" id="IPR029058">
    <property type="entry name" value="AB_hydrolase_fold"/>
</dbReference>
<dbReference type="EMBL" id="PFLW01000079">
    <property type="protein sequence ID" value="PIY88578.1"/>
    <property type="molecule type" value="Genomic_DNA"/>
</dbReference>
<evidence type="ECO:0000259" key="1">
    <source>
        <dbReference type="Pfam" id="PF00561"/>
    </source>
</evidence>
<dbReference type="PANTHER" id="PTHR43798">
    <property type="entry name" value="MONOACYLGLYCEROL LIPASE"/>
    <property type="match status" value="1"/>
</dbReference>
<evidence type="ECO:0000313" key="2">
    <source>
        <dbReference type="EMBL" id="PIY88578.1"/>
    </source>
</evidence>
<comment type="caution">
    <text evidence="2">The sequence shown here is derived from an EMBL/GenBank/DDBJ whole genome shotgun (WGS) entry which is preliminary data.</text>
</comment>
<feature type="domain" description="AB hydrolase-1" evidence="1">
    <location>
        <begin position="2"/>
        <end position="108"/>
    </location>
</feature>
<dbReference type="InterPro" id="IPR000639">
    <property type="entry name" value="Epox_hydrolase-like"/>
</dbReference>
<sequence length="234" mass="27069">MNPVLILHGWGSCAKNWDRVKELLENQGCKVFVPDLPGFGETPPPPKPWSVDDYTDWVKDFCEKNNLSQIFLLGHSFGGSVAVKFSIKYPKRIKKLILVDSAGIRRKRLKKEIQKKVAHFLNNFSFLPFYGFVRKIAYKILFRHSDYLLTEGVMKETYLNVIKEDISNIFSNISVPTLLIWGKKDNITPLRHAHFMKEKISGVELEIIPNVKHNPHREAPEILSEKVLNFIKPR</sequence>
<dbReference type="GO" id="GO:0003824">
    <property type="term" value="F:catalytic activity"/>
    <property type="evidence" value="ECO:0007669"/>
    <property type="project" value="InterPro"/>
</dbReference>
<dbReference type="Gene3D" id="3.40.50.1820">
    <property type="entry name" value="alpha/beta hydrolase"/>
    <property type="match status" value="1"/>
</dbReference>
<dbReference type="Proteomes" id="UP000230767">
    <property type="component" value="Unassembled WGS sequence"/>
</dbReference>
<dbReference type="InterPro" id="IPR050266">
    <property type="entry name" value="AB_hydrolase_sf"/>
</dbReference>
<gene>
    <name evidence="2" type="ORF">COY73_03335</name>
</gene>
<dbReference type="InterPro" id="IPR000073">
    <property type="entry name" value="AB_hydrolase_1"/>
</dbReference>
<reference evidence="3" key="1">
    <citation type="submission" date="2017-09" db="EMBL/GenBank/DDBJ databases">
        <title>Depth-based differentiation of microbial function through sediment-hosted aquifers and enrichment of novel symbionts in the deep terrestrial subsurface.</title>
        <authorList>
            <person name="Probst A.J."/>
            <person name="Ladd B."/>
            <person name="Jarett J.K."/>
            <person name="Geller-Mcgrath D.E."/>
            <person name="Sieber C.M.K."/>
            <person name="Emerson J.B."/>
            <person name="Anantharaman K."/>
            <person name="Thomas B.C."/>
            <person name="Malmstrom R."/>
            <person name="Stieglmeier M."/>
            <person name="Klingl A."/>
            <person name="Woyke T."/>
            <person name="Ryan C.M."/>
            <person name="Banfield J.F."/>
        </authorList>
    </citation>
    <scope>NUCLEOTIDE SEQUENCE [LARGE SCALE GENOMIC DNA]</scope>
</reference>
<evidence type="ECO:0000313" key="3">
    <source>
        <dbReference type="Proteomes" id="UP000230767"/>
    </source>
</evidence>
<dbReference type="Pfam" id="PF00561">
    <property type="entry name" value="Abhydrolase_1"/>
    <property type="match status" value="1"/>
</dbReference>
<proteinExistence type="predicted"/>
<accession>A0A2M7R618</accession>
<dbReference type="PRINTS" id="PR00412">
    <property type="entry name" value="EPOXHYDRLASE"/>
</dbReference>
<dbReference type="AlphaFoldDB" id="A0A2M7R618"/>
<organism evidence="2 3">
    <name type="scientific">Candidatus Nealsonbacteria bacterium CG_4_10_14_0_8_um_filter_37_14</name>
    <dbReference type="NCBI Taxonomy" id="1974684"/>
    <lineage>
        <taxon>Bacteria</taxon>
        <taxon>Candidatus Nealsoniibacteriota</taxon>
    </lineage>
</organism>
<name>A0A2M7R618_9BACT</name>
<dbReference type="SUPFAM" id="SSF53474">
    <property type="entry name" value="alpha/beta-Hydrolases"/>
    <property type="match status" value="1"/>
</dbReference>
<dbReference type="PRINTS" id="PR00111">
    <property type="entry name" value="ABHYDROLASE"/>
</dbReference>